<dbReference type="Proteomes" id="UP000805841">
    <property type="component" value="Unassembled WGS sequence"/>
</dbReference>
<proteinExistence type="predicted"/>
<dbReference type="EMBL" id="JAAOCA010000047">
    <property type="protein sequence ID" value="MBD1601961.1"/>
    <property type="molecule type" value="Genomic_DNA"/>
</dbReference>
<comment type="caution">
    <text evidence="1">The sequence shown here is derived from an EMBL/GenBank/DDBJ whole genome shotgun (WGS) entry which is preliminary data.</text>
</comment>
<protein>
    <submittedName>
        <fullName evidence="1">Uncharacterized protein</fullName>
    </submittedName>
</protein>
<evidence type="ECO:0000313" key="2">
    <source>
        <dbReference type="Proteomes" id="UP000805841"/>
    </source>
</evidence>
<dbReference type="RefSeq" id="WP_190426154.1">
    <property type="nucleotide sequence ID" value="NZ_JAAOCA010000047.1"/>
</dbReference>
<organism evidence="1 2">
    <name type="scientific">Pseudomonas typographi</name>
    <dbReference type="NCBI Taxonomy" id="2715964"/>
    <lineage>
        <taxon>Bacteria</taxon>
        <taxon>Pseudomonadati</taxon>
        <taxon>Pseudomonadota</taxon>
        <taxon>Gammaproteobacteria</taxon>
        <taxon>Pseudomonadales</taxon>
        <taxon>Pseudomonadaceae</taxon>
        <taxon>Pseudomonas</taxon>
    </lineage>
</organism>
<gene>
    <name evidence="1" type="ORF">HAQ05_25115</name>
</gene>
<name>A0ABR7Z8U8_9PSED</name>
<sequence length="100" mass="11266">MTDRELLELAAKAAGVEGEYFHSENPIHVGIFLKKRMAYWNPLTDDGDALRLMSTLAMDVICHSYYVEVDSISEDWAADRCITMRRAIVRAAAEIGRTMA</sequence>
<reference evidence="1 2" key="1">
    <citation type="journal article" date="2020" name="Insects">
        <title>Bacteria Belonging to Pseudomonas typographi sp. nov. from the Bark Beetle Ips typographus Have Genomic Potential to Aid in the Host Ecology.</title>
        <authorList>
            <person name="Peral-Aranega E."/>
            <person name="Saati-Santamaria Z."/>
            <person name="Kolarik M."/>
            <person name="Rivas R."/>
            <person name="Garcia-Fraile P."/>
        </authorList>
    </citation>
    <scope>NUCLEOTIDE SEQUENCE [LARGE SCALE GENOMIC DNA]</scope>
    <source>
        <strain evidence="1 2">CA3A</strain>
    </source>
</reference>
<keyword evidence="2" id="KW-1185">Reference proteome</keyword>
<accession>A0ABR7Z8U8</accession>
<evidence type="ECO:0000313" key="1">
    <source>
        <dbReference type="EMBL" id="MBD1601961.1"/>
    </source>
</evidence>